<proteinExistence type="inferred from homology"/>
<dbReference type="Pfam" id="PF00085">
    <property type="entry name" value="Thioredoxin"/>
    <property type="match status" value="1"/>
</dbReference>
<sequence>MSVFEVDKENFQSEVLESEKPVLVDFWGDGCPPCKIIAPVLEELAVEFEGKVKFAKLNAYENPELAALYGVESIPTLAIFKRGELVDIFVGAKPKSDISNWILSAV</sequence>
<dbReference type="Gene3D" id="3.40.30.10">
    <property type="entry name" value="Glutaredoxin"/>
    <property type="match status" value="1"/>
</dbReference>
<keyword evidence="3" id="KW-0249">Electron transport</keyword>
<dbReference type="SUPFAM" id="SSF52833">
    <property type="entry name" value="Thioredoxin-like"/>
    <property type="match status" value="1"/>
</dbReference>
<dbReference type="RefSeq" id="WP_284199864.1">
    <property type="nucleotide sequence ID" value="NZ_BSOQ01000006.1"/>
</dbReference>
<keyword evidence="5" id="KW-0676">Redox-active center</keyword>
<feature type="domain" description="Thioredoxin" evidence="8">
    <location>
        <begin position="1"/>
        <end position="106"/>
    </location>
</feature>
<dbReference type="PIRSF" id="PIRSF000077">
    <property type="entry name" value="Thioredoxin"/>
    <property type="match status" value="1"/>
</dbReference>
<evidence type="ECO:0000256" key="7">
    <source>
        <dbReference type="PIRNR" id="PIRNR000077"/>
    </source>
</evidence>
<dbReference type="InterPro" id="IPR036249">
    <property type="entry name" value="Thioredoxin-like_sf"/>
</dbReference>
<gene>
    <name evidence="9" type="primary">trxA</name>
    <name evidence="9" type="ORF">U5G49_007098</name>
</gene>
<dbReference type="InterPro" id="IPR013766">
    <property type="entry name" value="Thioredoxin_domain"/>
</dbReference>
<reference evidence="9 10" key="1">
    <citation type="submission" date="2023-12" db="EMBL/GenBank/DDBJ databases">
        <authorList>
            <person name="Menendez E."/>
            <person name="Kaur S."/>
            <person name="Flores-Felix J.D."/>
            <person name="diCenzo G.C."/>
            <person name="Peix A."/>
            <person name="Velazquez E."/>
        </authorList>
    </citation>
    <scope>NUCLEOTIDE SEQUENCE [LARGE SCALE GENOMIC DNA]</scope>
    <source>
        <strain evidence="9 10">CIP 108029</strain>
        <plasmid evidence="9 10">pRinCIP108029a</plasmid>
    </source>
</reference>
<evidence type="ECO:0000313" key="10">
    <source>
        <dbReference type="Proteomes" id="UP001322785"/>
    </source>
</evidence>
<dbReference type="InterPro" id="IPR017937">
    <property type="entry name" value="Thioredoxin_CS"/>
</dbReference>
<dbReference type="PANTHER" id="PTHR45663:SF11">
    <property type="entry name" value="GEO12009P1"/>
    <property type="match status" value="1"/>
</dbReference>
<evidence type="ECO:0000256" key="2">
    <source>
        <dbReference type="ARBA" id="ARBA00022448"/>
    </source>
</evidence>
<evidence type="ECO:0000256" key="3">
    <source>
        <dbReference type="ARBA" id="ARBA00022982"/>
    </source>
</evidence>
<evidence type="ECO:0000259" key="8">
    <source>
        <dbReference type="PROSITE" id="PS51352"/>
    </source>
</evidence>
<evidence type="ECO:0000256" key="1">
    <source>
        <dbReference type="ARBA" id="ARBA00008987"/>
    </source>
</evidence>
<protein>
    <recommendedName>
        <fullName evidence="6 7">Thioredoxin</fullName>
    </recommendedName>
</protein>
<accession>A0ABZ1DQC3</accession>
<keyword evidence="2" id="KW-0813">Transport</keyword>
<comment type="similarity">
    <text evidence="1 7">Belongs to the thioredoxin family.</text>
</comment>
<dbReference type="PANTHER" id="PTHR45663">
    <property type="entry name" value="GEO12009P1"/>
    <property type="match status" value="1"/>
</dbReference>
<evidence type="ECO:0000256" key="5">
    <source>
        <dbReference type="ARBA" id="ARBA00023284"/>
    </source>
</evidence>
<keyword evidence="4" id="KW-1015">Disulfide bond</keyword>
<keyword evidence="10" id="KW-1185">Reference proteome</keyword>
<dbReference type="NCBIfam" id="TIGR01068">
    <property type="entry name" value="thioredoxin"/>
    <property type="match status" value="1"/>
</dbReference>
<organism evidence="9 10">
    <name type="scientific">Rhizobium indigoferae</name>
    <dbReference type="NCBI Taxonomy" id="158891"/>
    <lineage>
        <taxon>Bacteria</taxon>
        <taxon>Pseudomonadati</taxon>
        <taxon>Pseudomonadota</taxon>
        <taxon>Alphaproteobacteria</taxon>
        <taxon>Hyphomicrobiales</taxon>
        <taxon>Rhizobiaceae</taxon>
        <taxon>Rhizobium/Agrobacterium group</taxon>
        <taxon>Rhizobium</taxon>
    </lineage>
</organism>
<evidence type="ECO:0000256" key="6">
    <source>
        <dbReference type="NCBIfam" id="TIGR01068"/>
    </source>
</evidence>
<keyword evidence="9" id="KW-0614">Plasmid</keyword>
<evidence type="ECO:0000313" key="9">
    <source>
        <dbReference type="EMBL" id="WRW37522.1"/>
    </source>
</evidence>
<dbReference type="PROSITE" id="PS00194">
    <property type="entry name" value="THIOREDOXIN_1"/>
    <property type="match status" value="1"/>
</dbReference>
<dbReference type="CDD" id="cd02947">
    <property type="entry name" value="TRX_family"/>
    <property type="match status" value="1"/>
</dbReference>
<dbReference type="InterPro" id="IPR005746">
    <property type="entry name" value="Thioredoxin"/>
</dbReference>
<dbReference type="Proteomes" id="UP001322785">
    <property type="component" value="Plasmid pRinCIP108029a"/>
</dbReference>
<name>A0ABZ1DQC3_9HYPH</name>
<dbReference type="EMBL" id="CP140639">
    <property type="protein sequence ID" value="WRW37522.1"/>
    <property type="molecule type" value="Genomic_DNA"/>
</dbReference>
<geneLocation type="plasmid" evidence="9 10">
    <name>pRinCIP108029a</name>
</geneLocation>
<dbReference type="PROSITE" id="PS51352">
    <property type="entry name" value="THIOREDOXIN_2"/>
    <property type="match status" value="1"/>
</dbReference>
<evidence type="ECO:0000256" key="4">
    <source>
        <dbReference type="ARBA" id="ARBA00023157"/>
    </source>
</evidence>